<dbReference type="InterPro" id="IPR006151">
    <property type="entry name" value="Shikm_DH/Glu-tRNA_Rdtase"/>
</dbReference>
<dbReference type="SUPFAM" id="SSF51569">
    <property type="entry name" value="Aldolase"/>
    <property type="match status" value="1"/>
</dbReference>
<comment type="similarity">
    <text evidence="6">Belongs to the shikimate dehydrogenase family.</text>
</comment>
<keyword evidence="2 6" id="KW-0028">Amino-acid biosynthesis</keyword>
<comment type="subunit">
    <text evidence="6">Homodimer.</text>
</comment>
<keyword evidence="11" id="KW-1185">Reference proteome</keyword>
<dbReference type="InterPro" id="IPR013785">
    <property type="entry name" value="Aldolase_TIM"/>
</dbReference>
<feature type="binding site" evidence="6">
    <location>
        <position position="418"/>
    </location>
    <ligand>
        <name>shikimate</name>
        <dbReference type="ChEBI" id="CHEBI:36208"/>
    </ligand>
</feature>
<dbReference type="Gene3D" id="3.40.50.720">
    <property type="entry name" value="NAD(P)-binding Rossmann-like Domain"/>
    <property type="match status" value="1"/>
</dbReference>
<feature type="binding site" evidence="6">
    <location>
        <position position="292"/>
    </location>
    <ligand>
        <name>shikimate</name>
        <dbReference type="ChEBI" id="CHEBI:36208"/>
    </ligand>
</feature>
<dbReference type="InterPro" id="IPR036291">
    <property type="entry name" value="NAD(P)-bd_dom_sf"/>
</dbReference>
<comment type="catalytic activity">
    <reaction evidence="6">
        <text>shikimate + NADP(+) = 3-dehydroshikimate + NADPH + H(+)</text>
        <dbReference type="Rhea" id="RHEA:17737"/>
        <dbReference type="ChEBI" id="CHEBI:15378"/>
        <dbReference type="ChEBI" id="CHEBI:16630"/>
        <dbReference type="ChEBI" id="CHEBI:36208"/>
        <dbReference type="ChEBI" id="CHEBI:57783"/>
        <dbReference type="ChEBI" id="CHEBI:58349"/>
        <dbReference type="EC" id="1.1.1.25"/>
    </reaction>
</comment>
<dbReference type="PANTHER" id="PTHR21089">
    <property type="entry name" value="SHIKIMATE DEHYDROGENASE"/>
    <property type="match status" value="1"/>
</dbReference>
<comment type="caution">
    <text evidence="6">Lacks conserved residue(s) required for the propagation of feature annotation.</text>
</comment>
<keyword evidence="4 6" id="KW-0560">Oxidoreductase</keyword>
<feature type="binding site" evidence="6">
    <location>
        <position position="308"/>
    </location>
    <ligand>
        <name>shikimate</name>
        <dbReference type="ChEBI" id="CHEBI:36208"/>
    </ligand>
</feature>
<dbReference type="EC" id="1.1.1.25" evidence="1 6"/>
<feature type="binding site" evidence="6">
    <location>
        <begin position="220"/>
        <end position="222"/>
    </location>
    <ligand>
        <name>shikimate</name>
        <dbReference type="ChEBI" id="CHEBI:36208"/>
    </ligand>
</feature>
<evidence type="ECO:0000256" key="5">
    <source>
        <dbReference type="ARBA" id="ARBA00023141"/>
    </source>
</evidence>
<sequence>MTLICAVIAADTPAAAKAMTTEALAAGAEAFEVRLDALANIPDDLSFLPTEKPVIVTFRSAEDESRREIFAKALTCGAAYVDIESDSVLRSVFPRERVICSYHDFTQTPTAQEILHLFCDLAASGIPKAAFMVRGPRDLLEIRKAAVVLQQSGEPFILIGMGAAGEITRVRAADIGSMVSYCAVRPELASAPGQITVAEAAGLGTDPVVTAITGWPLEHTRSPQMHNAAFRAAGIAGRYVRIPSPAAELPLLPEVLRCYRIRGANVTIPHKQAVMPLLSEVAPGAQSAGAVNTILAGSAGNLTGTNTDIAGIAATIAALDVTLSGARVLVAGAGGAARAAVACLTAAGAAVCITNRTMEKAEALAAEFGAAAVPLHALNAGYDLVINATPAGMSGFSAEIPIPVSILTPQTAVFDMVYEPETTPLLAAARAAGCRAVLGGKTMLIAQAVASFALWTGTAADAAAMTAAFGGES</sequence>
<evidence type="ECO:0000313" key="10">
    <source>
        <dbReference type="EMBL" id="MCZ0863468.1"/>
    </source>
</evidence>
<dbReference type="InterPro" id="IPR011342">
    <property type="entry name" value="Shikimate_DH"/>
</dbReference>
<feature type="binding site" evidence="6">
    <location>
        <begin position="332"/>
        <end position="336"/>
    </location>
    <ligand>
        <name>NADP(+)</name>
        <dbReference type="ChEBI" id="CHEBI:58349"/>
    </ligand>
</feature>
<feature type="domain" description="Shikimate dehydrogenase substrate binding N-terminal" evidence="8">
    <location>
        <begin position="212"/>
        <end position="294"/>
    </location>
</feature>
<evidence type="ECO:0000256" key="3">
    <source>
        <dbReference type="ARBA" id="ARBA00022857"/>
    </source>
</evidence>
<dbReference type="Pfam" id="PF18317">
    <property type="entry name" value="SDH_C"/>
    <property type="match status" value="1"/>
</dbReference>
<comment type="pathway">
    <text evidence="6">Metabolic intermediate biosynthesis; chorismate biosynthesis; chorismate from D-erythrose 4-phosphate and phosphoenolpyruvate: step 4/7.</text>
</comment>
<keyword evidence="5 6" id="KW-0057">Aromatic amino acid biosynthesis</keyword>
<feature type="binding site" evidence="6">
    <location>
        <position position="267"/>
    </location>
    <ligand>
        <name>shikimate</name>
        <dbReference type="ChEBI" id="CHEBI:36208"/>
    </ligand>
</feature>
<evidence type="ECO:0000259" key="7">
    <source>
        <dbReference type="Pfam" id="PF01488"/>
    </source>
</evidence>
<evidence type="ECO:0000256" key="4">
    <source>
        <dbReference type="ARBA" id="ARBA00023002"/>
    </source>
</evidence>
<feature type="domain" description="SDH C-terminal" evidence="9">
    <location>
        <begin position="442"/>
        <end position="468"/>
    </location>
</feature>
<protein>
    <recommendedName>
        <fullName evidence="1 6">Shikimate dehydrogenase (NADP(+))</fullName>
        <shortName evidence="6">SDH</shortName>
        <ecNumber evidence="1 6">1.1.1.25</ecNumber>
    </recommendedName>
</protein>
<feature type="domain" description="Quinate/shikimate 5-dehydrogenase/glutamyl-tRNA reductase" evidence="7">
    <location>
        <begin position="322"/>
        <end position="391"/>
    </location>
</feature>
<dbReference type="InterPro" id="IPR022893">
    <property type="entry name" value="Shikimate_DH_fam"/>
</dbReference>
<dbReference type="InterPro" id="IPR001381">
    <property type="entry name" value="DHquinase_I"/>
</dbReference>
<comment type="function">
    <text evidence="6">Involved in the biosynthesis of the chorismate, which leads to the biosynthesis of aromatic amino acids. Catalyzes the reversible NADPH linked reduction of 3-dehydroshikimate (DHSA) to yield shikimate (SA).</text>
</comment>
<dbReference type="CDD" id="cd00502">
    <property type="entry name" value="DHQase_I"/>
    <property type="match status" value="1"/>
</dbReference>
<dbReference type="Gene3D" id="3.20.20.70">
    <property type="entry name" value="Aldolase class I"/>
    <property type="match status" value="1"/>
</dbReference>
<gene>
    <name evidence="6 10" type="primary">aroE</name>
    <name evidence="10" type="ORF">O0S09_09435</name>
</gene>
<feature type="binding site" evidence="6">
    <location>
        <begin position="355"/>
        <end position="360"/>
    </location>
    <ligand>
        <name>NADP(+)</name>
        <dbReference type="ChEBI" id="CHEBI:58349"/>
    </ligand>
</feature>
<evidence type="ECO:0000256" key="6">
    <source>
        <dbReference type="HAMAP-Rule" id="MF_00222"/>
    </source>
</evidence>
<evidence type="ECO:0000259" key="9">
    <source>
        <dbReference type="Pfam" id="PF18317"/>
    </source>
</evidence>
<feature type="active site" description="Proton acceptor" evidence="6">
    <location>
        <position position="271"/>
    </location>
</feature>
<comment type="caution">
    <text evidence="10">The sequence shown here is derived from an EMBL/GenBank/DDBJ whole genome shotgun (WGS) entry which is preliminary data.</text>
</comment>
<dbReference type="InterPro" id="IPR041121">
    <property type="entry name" value="SDH_C"/>
</dbReference>
<feature type="binding site" evidence="6">
    <location>
        <position position="416"/>
    </location>
    <ligand>
        <name>NADP(+)</name>
        <dbReference type="ChEBI" id="CHEBI:58349"/>
    </ligand>
</feature>
<evidence type="ECO:0000256" key="2">
    <source>
        <dbReference type="ARBA" id="ARBA00022605"/>
    </source>
</evidence>
<dbReference type="SUPFAM" id="SSF51735">
    <property type="entry name" value="NAD(P)-binding Rossmann-fold domains"/>
    <property type="match status" value="1"/>
</dbReference>
<reference evidence="10" key="1">
    <citation type="submission" date="2022-12" db="EMBL/GenBank/DDBJ databases">
        <title>Isolation and characterisation of novel Methanocorpusculum spp. from native Australian herbivores indicates the genus is ancestrally host-associated.</title>
        <authorList>
            <person name="Volmer J.G."/>
            <person name="Soo R.M."/>
            <person name="Evans P.N."/>
            <person name="Hoedt E.C."/>
            <person name="Astorga Alsina A.L."/>
            <person name="Woodcroft B.J."/>
            <person name="Tyson G.W."/>
            <person name="Hugenholtz P."/>
            <person name="Morrison M."/>
        </authorList>
    </citation>
    <scope>NUCLEOTIDE SEQUENCE</scope>
    <source>
        <strain evidence="10">CW153</strain>
    </source>
</reference>
<dbReference type="Gene3D" id="3.40.50.10860">
    <property type="entry name" value="Leucine Dehydrogenase, chain A, domain 1"/>
    <property type="match status" value="1"/>
</dbReference>
<evidence type="ECO:0000259" key="8">
    <source>
        <dbReference type="Pfam" id="PF08501"/>
    </source>
</evidence>
<dbReference type="GO" id="GO:0004764">
    <property type="term" value="F:shikimate 3-dehydrogenase (NADP+) activity"/>
    <property type="evidence" value="ECO:0007669"/>
    <property type="project" value="UniProtKB-EC"/>
</dbReference>
<name>A0ABT4INW8_9EURY</name>
<dbReference type="PANTHER" id="PTHR21089:SF1">
    <property type="entry name" value="BIFUNCTIONAL 3-DEHYDROQUINATE DEHYDRATASE_SHIKIMATE DEHYDROGENASE, CHLOROPLASTIC"/>
    <property type="match status" value="1"/>
</dbReference>
<keyword evidence="3 6" id="KW-0521">NADP</keyword>
<dbReference type="HAMAP" id="MF_00222">
    <property type="entry name" value="Shikimate_DH_AroE"/>
    <property type="match status" value="1"/>
</dbReference>
<dbReference type="NCBIfam" id="TIGR00507">
    <property type="entry name" value="aroE"/>
    <property type="match status" value="1"/>
</dbReference>
<feature type="binding site" evidence="6">
    <location>
        <position position="440"/>
    </location>
    <ligand>
        <name>NADP(+)</name>
        <dbReference type="ChEBI" id="CHEBI:58349"/>
    </ligand>
</feature>
<dbReference type="InterPro" id="IPR046346">
    <property type="entry name" value="Aminoacid_DH-like_N_sf"/>
</dbReference>
<dbReference type="InterPro" id="IPR013708">
    <property type="entry name" value="Shikimate_DH-bd_N"/>
</dbReference>
<dbReference type="Proteomes" id="UP001141336">
    <property type="component" value="Unassembled WGS sequence"/>
</dbReference>
<dbReference type="SUPFAM" id="SSF53223">
    <property type="entry name" value="Aminoacid dehydrogenase-like, N-terminal domain"/>
    <property type="match status" value="1"/>
</dbReference>
<dbReference type="RefSeq" id="WP_268923735.1">
    <property type="nucleotide sequence ID" value="NZ_JAPTGC010000022.1"/>
</dbReference>
<dbReference type="Pfam" id="PF01487">
    <property type="entry name" value="DHquinase_I"/>
    <property type="match status" value="1"/>
</dbReference>
<organism evidence="10 11">
    <name type="scientific">Methanocorpusculum vombati</name>
    <dbReference type="NCBI Taxonomy" id="3002864"/>
    <lineage>
        <taxon>Archaea</taxon>
        <taxon>Methanobacteriati</taxon>
        <taxon>Methanobacteriota</taxon>
        <taxon>Stenosarchaea group</taxon>
        <taxon>Methanomicrobia</taxon>
        <taxon>Methanomicrobiales</taxon>
        <taxon>Methanocorpusculaceae</taxon>
        <taxon>Methanocorpusculum</taxon>
    </lineage>
</organism>
<proteinExistence type="inferred from homology"/>
<dbReference type="Pfam" id="PF08501">
    <property type="entry name" value="Shikimate_dh_N"/>
    <property type="match status" value="1"/>
</dbReference>
<dbReference type="Pfam" id="PF01488">
    <property type="entry name" value="Shikimate_DH"/>
    <property type="match status" value="1"/>
</dbReference>
<evidence type="ECO:0000256" key="1">
    <source>
        <dbReference type="ARBA" id="ARBA00012962"/>
    </source>
</evidence>
<feature type="binding site" evidence="6">
    <location>
        <position position="447"/>
    </location>
    <ligand>
        <name>shikimate</name>
        <dbReference type="ChEBI" id="CHEBI:36208"/>
    </ligand>
</feature>
<evidence type="ECO:0000313" key="11">
    <source>
        <dbReference type="Proteomes" id="UP001141336"/>
    </source>
</evidence>
<dbReference type="EMBL" id="JAPTGC010000022">
    <property type="protein sequence ID" value="MCZ0863468.1"/>
    <property type="molecule type" value="Genomic_DNA"/>
</dbReference>
<accession>A0ABT4INW8</accession>